<organism evidence="2 3">
    <name type="scientific">Paenibacillus lycopersici</name>
    <dbReference type="NCBI Taxonomy" id="2704462"/>
    <lineage>
        <taxon>Bacteria</taxon>
        <taxon>Bacillati</taxon>
        <taxon>Bacillota</taxon>
        <taxon>Bacilli</taxon>
        <taxon>Bacillales</taxon>
        <taxon>Paenibacillaceae</taxon>
        <taxon>Paenibacillus</taxon>
    </lineage>
</organism>
<evidence type="ECO:0000313" key="3">
    <source>
        <dbReference type="Proteomes" id="UP000476064"/>
    </source>
</evidence>
<name>A0A6C0G1D5_9BACL</name>
<dbReference type="Pfam" id="PF01636">
    <property type="entry name" value="APH"/>
    <property type="match status" value="1"/>
</dbReference>
<feature type="domain" description="Aminoglycoside phosphotransferase" evidence="1">
    <location>
        <begin position="13"/>
        <end position="47"/>
    </location>
</feature>
<dbReference type="Proteomes" id="UP000476064">
    <property type="component" value="Chromosome"/>
</dbReference>
<dbReference type="GO" id="GO:0016740">
    <property type="term" value="F:transferase activity"/>
    <property type="evidence" value="ECO:0007669"/>
    <property type="project" value="UniProtKB-KW"/>
</dbReference>
<dbReference type="EMBL" id="CP048209">
    <property type="protein sequence ID" value="QHT61029.1"/>
    <property type="molecule type" value="Genomic_DNA"/>
</dbReference>
<proteinExistence type="predicted"/>
<keyword evidence="2" id="KW-0808">Transferase</keyword>
<reference evidence="2 3" key="1">
    <citation type="submission" date="2020-01" db="EMBL/GenBank/DDBJ databases">
        <title>Paenibacillus sp. nov., isolated from tomato rhizosphere.</title>
        <authorList>
            <person name="Weon H.-Y."/>
            <person name="Lee S.A."/>
        </authorList>
    </citation>
    <scope>NUCLEOTIDE SEQUENCE [LARGE SCALE GENOMIC DNA]</scope>
    <source>
        <strain evidence="2 3">12200R-189</strain>
    </source>
</reference>
<dbReference type="InterPro" id="IPR011009">
    <property type="entry name" value="Kinase-like_dom_sf"/>
</dbReference>
<accession>A0A6C0G1D5</accession>
<sequence length="63" mass="7106">MKGCLESFGTLSALPRALIHGDIGRSNWILNESDNDITLIDWDGCGLAKNNRVRCPFVWFIVR</sequence>
<dbReference type="KEGG" id="plyc:GXP70_14425"/>
<dbReference type="SUPFAM" id="SSF56112">
    <property type="entry name" value="Protein kinase-like (PK-like)"/>
    <property type="match status" value="1"/>
</dbReference>
<evidence type="ECO:0000313" key="2">
    <source>
        <dbReference type="EMBL" id="QHT61029.1"/>
    </source>
</evidence>
<dbReference type="InterPro" id="IPR002575">
    <property type="entry name" value="Aminoglycoside_PTrfase"/>
</dbReference>
<protein>
    <submittedName>
        <fullName evidence="2">Phosphotransferase</fullName>
    </submittedName>
</protein>
<keyword evidence="3" id="KW-1185">Reference proteome</keyword>
<gene>
    <name evidence="2" type="ORF">GXP70_14425</name>
</gene>
<dbReference type="AlphaFoldDB" id="A0A6C0G1D5"/>
<evidence type="ECO:0000259" key="1">
    <source>
        <dbReference type="Pfam" id="PF01636"/>
    </source>
</evidence>